<keyword evidence="3" id="KW-1185">Reference proteome</keyword>
<keyword evidence="2" id="KW-0489">Methyltransferase</keyword>
<gene>
    <name evidence="2" type="ORF">OHT53_41210</name>
</gene>
<dbReference type="GO" id="GO:0008168">
    <property type="term" value="F:methyltransferase activity"/>
    <property type="evidence" value="ECO:0007669"/>
    <property type="project" value="UniProtKB-KW"/>
</dbReference>
<name>A0ABZ1RCF4_9ACTN</name>
<evidence type="ECO:0000313" key="2">
    <source>
        <dbReference type="EMBL" id="WUN92073.1"/>
    </source>
</evidence>
<proteinExistence type="predicted"/>
<organism evidence="2 3">
    <name type="scientific">Streptomyces bobili</name>
    <dbReference type="NCBI Taxonomy" id="67280"/>
    <lineage>
        <taxon>Bacteria</taxon>
        <taxon>Bacillati</taxon>
        <taxon>Actinomycetota</taxon>
        <taxon>Actinomycetes</taxon>
        <taxon>Kitasatosporales</taxon>
        <taxon>Streptomycetaceae</taxon>
        <taxon>Streptomyces</taxon>
    </lineage>
</organism>
<dbReference type="SUPFAM" id="SSF51726">
    <property type="entry name" value="UROD/MetE-like"/>
    <property type="match status" value="1"/>
</dbReference>
<evidence type="ECO:0000313" key="3">
    <source>
        <dbReference type="Proteomes" id="UP001432071"/>
    </source>
</evidence>
<reference evidence="2" key="1">
    <citation type="submission" date="2022-10" db="EMBL/GenBank/DDBJ databases">
        <title>The complete genomes of actinobacterial strains from the NBC collection.</title>
        <authorList>
            <person name="Joergensen T.S."/>
            <person name="Alvarez Arevalo M."/>
            <person name="Sterndorff E.B."/>
            <person name="Faurdal D."/>
            <person name="Vuksanovic O."/>
            <person name="Mourched A.-S."/>
            <person name="Charusanti P."/>
            <person name="Shaw S."/>
            <person name="Blin K."/>
            <person name="Weber T."/>
        </authorList>
    </citation>
    <scope>NUCLEOTIDE SEQUENCE</scope>
    <source>
        <strain evidence="2">NBC_00302</strain>
    </source>
</reference>
<evidence type="ECO:0000256" key="1">
    <source>
        <dbReference type="SAM" id="MobiDB-lite"/>
    </source>
</evidence>
<dbReference type="Gene3D" id="3.20.20.210">
    <property type="match status" value="1"/>
</dbReference>
<protein>
    <submittedName>
        <fullName evidence="2">5-methyltetrahydropteroyltriglutamate--homocysteine methyltransferase</fullName>
    </submittedName>
</protein>
<dbReference type="Proteomes" id="UP001432071">
    <property type="component" value="Chromosome"/>
</dbReference>
<sequence length="377" mass="40931">MSIPTELMGSIPRPQYLIDGMAAHAAGRLSLADLTRLQDRAVSETISRLEATGSPGVTDGDQCKPSAYTYPLTGLRNLAPDGVTISYADGHTRQLPRLVSGPFRYGTFAQTYLHAAVKFASRPVTQTVVAPSFLSLLYPSSAISGYSREAFLSDLANESEKEIRGCLEAGAASVQLDYGHGRLSLKLSPSKELLRGFIALDNEVLGRFSAADRARIGVHTYAGADQDSAHSLDVDYTELLPEFFRLKAGAFYLQMASEPDPAQALKIARDCSTDDQRLFIGVIDPIDPVWRPRRRCRSGCWKRPRTSPFTDSAPATTPGSRRTPTTPPPPARSPLPRSKHASGEPAWPPRHSACDPRPPRRHGGAHCPPLRVHDLGG</sequence>
<keyword evidence="2" id="KW-0808">Transferase</keyword>
<feature type="region of interest" description="Disordered" evidence="1">
    <location>
        <begin position="301"/>
        <end position="377"/>
    </location>
</feature>
<dbReference type="GO" id="GO:0032259">
    <property type="term" value="P:methylation"/>
    <property type="evidence" value="ECO:0007669"/>
    <property type="project" value="UniProtKB-KW"/>
</dbReference>
<feature type="compositionally biased region" description="Low complexity" evidence="1">
    <location>
        <begin position="313"/>
        <end position="324"/>
    </location>
</feature>
<dbReference type="InterPro" id="IPR038071">
    <property type="entry name" value="UROD/MetE-like_sf"/>
</dbReference>
<accession>A0ABZ1RCF4</accession>
<dbReference type="EMBL" id="CP108038">
    <property type="protein sequence ID" value="WUN92073.1"/>
    <property type="molecule type" value="Genomic_DNA"/>
</dbReference>